<dbReference type="Proteomes" id="UP000435112">
    <property type="component" value="Unassembled WGS sequence"/>
</dbReference>
<accession>A0A6A3IDM8</accession>
<organism evidence="2 4">
    <name type="scientific">Phytophthora rubi</name>
    <dbReference type="NCBI Taxonomy" id="129364"/>
    <lineage>
        <taxon>Eukaryota</taxon>
        <taxon>Sar</taxon>
        <taxon>Stramenopiles</taxon>
        <taxon>Oomycota</taxon>
        <taxon>Peronosporomycetes</taxon>
        <taxon>Peronosporales</taxon>
        <taxon>Peronosporaceae</taxon>
        <taxon>Phytophthora</taxon>
    </lineage>
</organism>
<proteinExistence type="predicted"/>
<evidence type="ECO:0000313" key="2">
    <source>
        <dbReference type="EMBL" id="KAE8978184.1"/>
    </source>
</evidence>
<gene>
    <name evidence="1" type="ORF">PR001_g25243</name>
    <name evidence="2" type="ORF">PR002_g24790</name>
</gene>
<dbReference type="EMBL" id="QXFU01003117">
    <property type="protein sequence ID" value="KAE8978184.1"/>
    <property type="molecule type" value="Genomic_DNA"/>
</dbReference>
<evidence type="ECO:0000313" key="1">
    <source>
        <dbReference type="EMBL" id="KAE8977036.1"/>
    </source>
</evidence>
<dbReference type="AlphaFoldDB" id="A0A6A3IDM8"/>
<name>A0A6A3IDM8_9STRA</name>
<dbReference type="EMBL" id="QXFV01003407">
    <property type="protein sequence ID" value="KAE8977036.1"/>
    <property type="molecule type" value="Genomic_DNA"/>
</dbReference>
<reference evidence="3 4" key="1">
    <citation type="submission" date="2018-09" db="EMBL/GenBank/DDBJ databases">
        <title>Genomic investigation of the strawberry pathogen Phytophthora fragariae indicates pathogenicity is determined by transcriptional variation in three key races.</title>
        <authorList>
            <person name="Adams T.M."/>
            <person name="Armitage A.D."/>
            <person name="Sobczyk M.K."/>
            <person name="Bates H.J."/>
            <person name="Dunwell J.M."/>
            <person name="Nellist C.F."/>
            <person name="Harrison R.J."/>
        </authorList>
    </citation>
    <scope>NUCLEOTIDE SEQUENCE [LARGE SCALE GENOMIC DNA]</scope>
    <source>
        <strain evidence="1 3">SCRP249</strain>
        <strain evidence="2 4">SCRP324</strain>
    </source>
</reference>
<dbReference type="OrthoDB" id="129194at2759"/>
<evidence type="ECO:0000313" key="3">
    <source>
        <dbReference type="Proteomes" id="UP000429607"/>
    </source>
</evidence>
<dbReference type="Proteomes" id="UP000429607">
    <property type="component" value="Unassembled WGS sequence"/>
</dbReference>
<protein>
    <submittedName>
        <fullName evidence="2">Uncharacterized protein</fullName>
    </submittedName>
</protein>
<comment type="caution">
    <text evidence="2">The sequence shown here is derived from an EMBL/GenBank/DDBJ whole genome shotgun (WGS) entry which is preliminary data.</text>
</comment>
<evidence type="ECO:0000313" key="4">
    <source>
        <dbReference type="Proteomes" id="UP000435112"/>
    </source>
</evidence>
<sequence>MFKEEWEMYDRNVEDKTVEAGSLRCTFVMEPMILDFGEMGMPAEYVDLVMTLVRENVWFSQVSFWTGKLGTLYEDAYRSMLTFGNLMMTLFNTPRRPRQLANATMFTSDGEAEKEFTPLQLGTIHLSCDYALSHRDFQSMCSAIVTNQTAKNVFVYLKIGSTDDTTGAEQWRWIAYAFFSKRARENSAFERLAFTSINDMTVEDMEGFSAIVASEHPEEDLCGTPRGLVEEREAKLIAGSEIHWDIDDQGEPRVGSSPITPALPISSVRTFSDDGESQLVNVMIPGFGHCQVQRRDLVFAQTNLVRASSRGVTSLTLSFTSENEFGPDGLLPFLAAVGWPLKFLSLKESYLQLDDRMIFQCCPNLDELALCRYRLEARLNFRDYRGHHQQLPELGCDWDEVLVLLTRLSDNSSPLAQCVRRLRLQLFSWTVDPESEANGPTSEDEINAIQRMLEMNKSLEYLDIIAPAGHCANLTDFRTYHLKSIMRPLKLPTETKIAVLSVLKTGITK</sequence>